<dbReference type="RefSeq" id="WP_183307712.1">
    <property type="nucleotide sequence ID" value="NZ_JACIEP010000009.1"/>
</dbReference>
<name>A0A840CLF4_9BACT</name>
<gene>
    <name evidence="1" type="ORF">GGR21_002733</name>
</gene>
<comment type="caution">
    <text evidence="1">The sequence shown here is derived from an EMBL/GenBank/DDBJ whole genome shotgun (WGS) entry which is preliminary data.</text>
</comment>
<proteinExistence type="predicted"/>
<dbReference type="EMBL" id="JACIEP010000009">
    <property type="protein sequence ID" value="MBB4036820.1"/>
    <property type="molecule type" value="Genomic_DNA"/>
</dbReference>
<accession>A0A840CLF4</accession>
<dbReference type="Proteomes" id="UP000555103">
    <property type="component" value="Unassembled WGS sequence"/>
</dbReference>
<evidence type="ECO:0008006" key="3">
    <source>
        <dbReference type="Google" id="ProtNLM"/>
    </source>
</evidence>
<evidence type="ECO:0000313" key="1">
    <source>
        <dbReference type="EMBL" id="MBB4036820.1"/>
    </source>
</evidence>
<evidence type="ECO:0000313" key="2">
    <source>
        <dbReference type="Proteomes" id="UP000555103"/>
    </source>
</evidence>
<keyword evidence="2" id="KW-1185">Reference proteome</keyword>
<organism evidence="1 2">
    <name type="scientific">Dysgonomonas hofstadii</name>
    <dbReference type="NCBI Taxonomy" id="637886"/>
    <lineage>
        <taxon>Bacteria</taxon>
        <taxon>Pseudomonadati</taxon>
        <taxon>Bacteroidota</taxon>
        <taxon>Bacteroidia</taxon>
        <taxon>Bacteroidales</taxon>
        <taxon>Dysgonomonadaceae</taxon>
        <taxon>Dysgonomonas</taxon>
    </lineage>
</organism>
<reference evidence="1 2" key="1">
    <citation type="submission" date="2020-08" db="EMBL/GenBank/DDBJ databases">
        <title>Genomic Encyclopedia of Type Strains, Phase IV (KMG-IV): sequencing the most valuable type-strain genomes for metagenomic binning, comparative biology and taxonomic classification.</title>
        <authorList>
            <person name="Goeker M."/>
        </authorList>
    </citation>
    <scope>NUCLEOTIDE SEQUENCE [LARGE SCALE GENOMIC DNA]</scope>
    <source>
        <strain evidence="1 2">DSM 104969</strain>
    </source>
</reference>
<sequence length="326" mass="38290">MKHSNEILILAIRNFIRNEKDLVPLLMSLLNLGKQSVYRRLRNEIPFTFEEVMLLSSSIGFSVDEIVGQLNQNDEVAEKRNDSQLASQDLYLGSRYKVNQLLEKMRKDKGSTIIAATNKLPYIYTAAYENLTKMEYYKWYHQRQEYFTELTFSEFKMPSSIVSESKRIIYNGTLISKYTLLLDPNILKPILKEISYYYERNMINDDELSVLQEELLQIVDELEVLATTGHYKSGSEVNIYLSSLNIESNCILLENENNTCFVIWINSTEPVTIFNHNICSVQKKWMLSLKKYSTLITQCNEFSRSIFFKKQRETIMKLKEERVVYL</sequence>
<dbReference type="AlphaFoldDB" id="A0A840CLF4"/>
<protein>
    <recommendedName>
        <fullName evidence="3">Transcription regulator BetR N-terminal domain-containing protein</fullName>
    </recommendedName>
</protein>